<reference evidence="1 2" key="1">
    <citation type="submission" date="2017-02" db="EMBL/GenBank/DDBJ databases">
        <title>Complete genome sequences of Mycobacterium kansasii strains isolated from rhesus macaques.</title>
        <authorList>
            <person name="Panda A."/>
            <person name="Nagaraj S."/>
            <person name="Zhao X."/>
            <person name="Tettelin H."/>
            <person name="Detolla L.J."/>
        </authorList>
    </citation>
    <scope>NUCLEOTIDE SEQUENCE [LARGE SCALE GENOMIC DNA]</scope>
    <source>
        <strain evidence="1 2">11-3813</strain>
    </source>
</reference>
<dbReference type="Proteomes" id="UP000189229">
    <property type="component" value="Unassembled WGS sequence"/>
</dbReference>
<dbReference type="EMBL" id="MVBM01000002">
    <property type="protein sequence ID" value="OOK78339.1"/>
    <property type="molecule type" value="Genomic_DNA"/>
</dbReference>
<sequence length="54" mass="5948">MTDAVLGNTYDLPASDFAAMRRSTTDRALAAAPGHPMFLTRRTSMTHTSFLSMR</sequence>
<accession>A0A1V3XGL7</accession>
<name>A0A1V3XGL7_MYCKA</name>
<evidence type="ECO:0000313" key="1">
    <source>
        <dbReference type="EMBL" id="OOK78339.1"/>
    </source>
</evidence>
<comment type="caution">
    <text evidence="1">The sequence shown here is derived from an EMBL/GenBank/DDBJ whole genome shotgun (WGS) entry which is preliminary data.</text>
</comment>
<organism evidence="1 2">
    <name type="scientific">Mycobacterium kansasii</name>
    <dbReference type="NCBI Taxonomy" id="1768"/>
    <lineage>
        <taxon>Bacteria</taxon>
        <taxon>Bacillati</taxon>
        <taxon>Actinomycetota</taxon>
        <taxon>Actinomycetes</taxon>
        <taxon>Mycobacteriales</taxon>
        <taxon>Mycobacteriaceae</taxon>
        <taxon>Mycobacterium</taxon>
    </lineage>
</organism>
<proteinExistence type="predicted"/>
<dbReference type="AlphaFoldDB" id="A0A1V3XGL7"/>
<gene>
    <name evidence="1" type="ORF">BZL30_2179</name>
</gene>
<protein>
    <submittedName>
        <fullName evidence="1">Putative decarboxylase domain protein</fullName>
    </submittedName>
</protein>
<evidence type="ECO:0000313" key="2">
    <source>
        <dbReference type="Proteomes" id="UP000189229"/>
    </source>
</evidence>